<reference evidence="2 3" key="1">
    <citation type="journal article" date="2020" name="ISME J.">
        <title>Uncovering the hidden diversity of litter-decomposition mechanisms in mushroom-forming fungi.</title>
        <authorList>
            <person name="Floudas D."/>
            <person name="Bentzer J."/>
            <person name="Ahren D."/>
            <person name="Johansson T."/>
            <person name="Persson P."/>
            <person name="Tunlid A."/>
        </authorList>
    </citation>
    <scope>NUCLEOTIDE SEQUENCE [LARGE SCALE GENOMIC DNA]</scope>
    <source>
        <strain evidence="2 3">CBS 291.85</strain>
    </source>
</reference>
<dbReference type="Proteomes" id="UP000559256">
    <property type="component" value="Unassembled WGS sequence"/>
</dbReference>
<accession>A0A8H5C4Z6</accession>
<keyword evidence="1" id="KW-1133">Transmembrane helix</keyword>
<evidence type="ECO:0000256" key="1">
    <source>
        <dbReference type="SAM" id="Phobius"/>
    </source>
</evidence>
<protein>
    <submittedName>
        <fullName evidence="2">Uncharacterized protein</fullName>
    </submittedName>
</protein>
<evidence type="ECO:0000313" key="2">
    <source>
        <dbReference type="EMBL" id="KAF5334839.1"/>
    </source>
</evidence>
<dbReference type="EMBL" id="JAACJM010000250">
    <property type="protein sequence ID" value="KAF5334839.1"/>
    <property type="molecule type" value="Genomic_DNA"/>
</dbReference>
<organism evidence="2 3">
    <name type="scientific">Tetrapyrgos nigripes</name>
    <dbReference type="NCBI Taxonomy" id="182062"/>
    <lineage>
        <taxon>Eukaryota</taxon>
        <taxon>Fungi</taxon>
        <taxon>Dikarya</taxon>
        <taxon>Basidiomycota</taxon>
        <taxon>Agaricomycotina</taxon>
        <taxon>Agaricomycetes</taxon>
        <taxon>Agaricomycetidae</taxon>
        <taxon>Agaricales</taxon>
        <taxon>Marasmiineae</taxon>
        <taxon>Marasmiaceae</taxon>
        <taxon>Tetrapyrgos</taxon>
    </lineage>
</organism>
<keyword evidence="3" id="KW-1185">Reference proteome</keyword>
<comment type="caution">
    <text evidence="2">The sequence shown here is derived from an EMBL/GenBank/DDBJ whole genome shotgun (WGS) entry which is preliminary data.</text>
</comment>
<dbReference type="AlphaFoldDB" id="A0A8H5C4Z6"/>
<name>A0A8H5C4Z6_9AGAR</name>
<keyword evidence="1" id="KW-0812">Transmembrane</keyword>
<evidence type="ECO:0000313" key="3">
    <source>
        <dbReference type="Proteomes" id="UP000559256"/>
    </source>
</evidence>
<feature type="transmembrane region" description="Helical" evidence="1">
    <location>
        <begin position="12"/>
        <end position="33"/>
    </location>
</feature>
<gene>
    <name evidence="2" type="ORF">D9758_014294</name>
</gene>
<proteinExistence type="predicted"/>
<dbReference type="OrthoDB" id="3249359at2759"/>
<sequence>MTSKKRLKVCRGPSITSVLYSHFCLAVIDYYPVLQTMLRKHPIYWFHDADADTILHPKTTEGNSDVLFKIHPARLTGHSPTIQARFQATSSSNYPNQEDLKSDFASCKYVVLDGDAVIDESDLVVLLDHIYGNHILTPTESDYQRIVSLLRVSNPEQLDFPELHQHAKDCFVSLFPKDLEQMATFDCDYAQEAAVLALKYGIQPAIKPLMYHLVAHSKLDSFPAQMKKESKDLISARGDSLMENLATYFTPIIFTPPGTSHMACTDVIADKWMEFVITPVLEIVGFAILSNRWRC</sequence>
<keyword evidence="1" id="KW-0472">Membrane</keyword>